<feature type="compositionally biased region" description="Polar residues" evidence="7">
    <location>
        <begin position="55"/>
        <end position="65"/>
    </location>
</feature>
<dbReference type="RefSeq" id="XP_013271444.1">
    <property type="nucleotide sequence ID" value="XM_013415990.1"/>
</dbReference>
<dbReference type="PANTHER" id="PTHR23157">
    <property type="entry name" value="GRIP AND COILED-COIL DOMAIN-CONTAINING PROTEIN 1"/>
    <property type="match status" value="1"/>
</dbReference>
<feature type="region of interest" description="Disordered" evidence="7">
    <location>
        <begin position="587"/>
        <end position="659"/>
    </location>
</feature>
<feature type="compositionally biased region" description="Basic and acidic residues" evidence="7">
    <location>
        <begin position="7"/>
        <end position="19"/>
    </location>
</feature>
<dbReference type="OrthoDB" id="1926336at2759"/>
<organism evidence="9 10">
    <name type="scientific">Rhinocladiella mackenziei CBS 650.93</name>
    <dbReference type="NCBI Taxonomy" id="1442369"/>
    <lineage>
        <taxon>Eukaryota</taxon>
        <taxon>Fungi</taxon>
        <taxon>Dikarya</taxon>
        <taxon>Ascomycota</taxon>
        <taxon>Pezizomycotina</taxon>
        <taxon>Eurotiomycetes</taxon>
        <taxon>Chaetothyriomycetidae</taxon>
        <taxon>Chaetothyriales</taxon>
        <taxon>Herpotrichiellaceae</taxon>
        <taxon>Rhinocladiella</taxon>
    </lineage>
</organism>
<accession>A0A0D2H1H8</accession>
<dbReference type="AlphaFoldDB" id="A0A0D2H1H8"/>
<dbReference type="EMBL" id="KN847478">
    <property type="protein sequence ID" value="KIX04308.1"/>
    <property type="molecule type" value="Genomic_DNA"/>
</dbReference>
<dbReference type="InterPro" id="IPR000237">
    <property type="entry name" value="GRIP_dom"/>
</dbReference>
<feature type="compositionally biased region" description="Polar residues" evidence="7">
    <location>
        <begin position="292"/>
        <end position="309"/>
    </location>
</feature>
<evidence type="ECO:0000256" key="5">
    <source>
        <dbReference type="ARBA" id="ARBA00023136"/>
    </source>
</evidence>
<dbReference type="VEuPathDB" id="FungiDB:Z518_05175"/>
<feature type="compositionally biased region" description="Basic and acidic residues" evidence="7">
    <location>
        <begin position="905"/>
        <end position="914"/>
    </location>
</feature>
<proteinExistence type="predicted"/>
<evidence type="ECO:0000256" key="3">
    <source>
        <dbReference type="ARBA" id="ARBA00022490"/>
    </source>
</evidence>
<keyword evidence="5" id="KW-0472">Membrane</keyword>
<feature type="domain" description="GRIP" evidence="8">
    <location>
        <begin position="1217"/>
        <end position="1258"/>
    </location>
</feature>
<evidence type="ECO:0000313" key="10">
    <source>
        <dbReference type="Proteomes" id="UP000053617"/>
    </source>
</evidence>
<keyword evidence="3" id="KW-0963">Cytoplasm</keyword>
<feature type="compositionally biased region" description="Acidic residues" evidence="7">
    <location>
        <begin position="69"/>
        <end position="80"/>
    </location>
</feature>
<keyword evidence="4 6" id="KW-0175">Coiled coil</keyword>
<dbReference type="SMART" id="SM00755">
    <property type="entry name" value="Grip"/>
    <property type="match status" value="1"/>
</dbReference>
<name>A0A0D2H1H8_9EURO</name>
<feature type="compositionally biased region" description="Low complexity" evidence="7">
    <location>
        <begin position="1180"/>
        <end position="1194"/>
    </location>
</feature>
<dbReference type="Pfam" id="PF01465">
    <property type="entry name" value="GRIP"/>
    <property type="match status" value="1"/>
</dbReference>
<evidence type="ECO:0000256" key="7">
    <source>
        <dbReference type="SAM" id="MobiDB-lite"/>
    </source>
</evidence>
<gene>
    <name evidence="9" type="ORF">Z518_05175</name>
</gene>
<evidence type="ECO:0000256" key="6">
    <source>
        <dbReference type="SAM" id="Coils"/>
    </source>
</evidence>
<dbReference type="GO" id="GO:0005794">
    <property type="term" value="C:Golgi apparatus"/>
    <property type="evidence" value="ECO:0007669"/>
    <property type="project" value="TreeGrafter"/>
</dbReference>
<reference evidence="9 10" key="1">
    <citation type="submission" date="2015-01" db="EMBL/GenBank/DDBJ databases">
        <title>The Genome Sequence of Rhinocladiella mackenzie CBS 650.93.</title>
        <authorList>
            <consortium name="The Broad Institute Genomics Platform"/>
            <person name="Cuomo C."/>
            <person name="de Hoog S."/>
            <person name="Gorbushina A."/>
            <person name="Stielow B."/>
            <person name="Teixiera M."/>
            <person name="Abouelleil A."/>
            <person name="Chapman S.B."/>
            <person name="Priest M."/>
            <person name="Young S.K."/>
            <person name="Wortman J."/>
            <person name="Nusbaum C."/>
            <person name="Birren B."/>
        </authorList>
    </citation>
    <scope>NUCLEOTIDE SEQUENCE [LARGE SCALE GENOMIC DNA]</scope>
    <source>
        <strain evidence="9 10">CBS 650.93</strain>
    </source>
</reference>
<feature type="coiled-coil region" evidence="6">
    <location>
        <begin position="511"/>
        <end position="545"/>
    </location>
</feature>
<feature type="region of interest" description="Disordered" evidence="7">
    <location>
        <begin position="889"/>
        <end position="914"/>
    </location>
</feature>
<dbReference type="Gene3D" id="1.10.287.1490">
    <property type="match status" value="2"/>
</dbReference>
<dbReference type="SUPFAM" id="SSF90257">
    <property type="entry name" value="Myosin rod fragments"/>
    <property type="match status" value="1"/>
</dbReference>
<dbReference type="STRING" id="1442369.A0A0D2H1H8"/>
<feature type="region of interest" description="Disordered" evidence="7">
    <location>
        <begin position="1"/>
        <end position="145"/>
    </location>
</feature>
<feature type="compositionally biased region" description="Basic residues" evidence="7">
    <location>
        <begin position="612"/>
        <end position="623"/>
    </location>
</feature>
<dbReference type="Proteomes" id="UP000053617">
    <property type="component" value="Unassembled WGS sequence"/>
</dbReference>
<protein>
    <recommendedName>
        <fullName evidence="8">GRIP domain-containing protein</fullName>
    </recommendedName>
</protein>
<evidence type="ECO:0000313" key="9">
    <source>
        <dbReference type="EMBL" id="KIX04308.1"/>
    </source>
</evidence>
<dbReference type="HOGENOM" id="CLU_002906_0_0_1"/>
<dbReference type="GeneID" id="25293246"/>
<feature type="coiled-coil region" evidence="6">
    <location>
        <begin position="148"/>
        <end position="175"/>
    </location>
</feature>
<sequence length="1258" mass="141391">MFQRLKGAIDSRIAEEQARQRQAALSAQAARTPPRRRAQGQNGGLPRRPSRQREQTNASTENSPHPSEFEPEFAIGEDESATPSRAGTPKPEIKATGNEAEREKNTPAAGDDAQETGSLAEATTDRKMLNANGSSAGSLRPEELSTEVRLKLRKLDRMEKKYAELLKAYTTAHARIQSIESFESSLRENTPLTSINDPGALVEYLNQMNLKSDMVVDELKRVASNRDEYKKKFLASEEETKKLREEVNDLKTKSVSIAQESKSEKSVPIGSPTTAVPSETPSAKEPAESEATKSPTSTSSRIASFSLFSPRSKALSPPPKETSEDLFSFDSEHTKMETELNERQIEVEDLKKQVTSLKGDLHVARESTESMVESLETATRELQTLREAKDKFDETKTDLQSQIIALEAKAASASERTGELQSEIEMLQKQKSDTSERLRNLESQIRELGTNNTKLREEIESTNKDTNLLNEKLLQKDSIVKDLEDTLAMYKSAERQETAQKREDQSSEKRLATMQNIMDALRSQLDNAETTVTELKAEIQSSQEESLNRPSTKVFGFLDESQRANADTLDSREDVVKFLTEHFGLQKPPTNKAVTEPVVPSPAPSEATTNASKKKNKKKKKGKGQNTTRDDAEGDAPTTVSDNLAEVDDTEPMNDKLSALDVSKLEQKITDLKAELQTKADTIERLSKQLKDQEALQEEIETLRDDLLHQGEEHVEARDALKDAQAQKSTLQEAVDKLEKELMEARKATASNADTEKAHQDMVEQYAELKGRHSTLEKELAASEQLATARFKDITDLKELLAKAQPELRSLRNEVAELKSAKEDLKNKTGELNRLEARYEDIKAELKGLSKRLGDKDSEIKELQQKIEQETNTRTRMEKELDQAQADLRISESRRQEAAASSEQLTKDLSKAKDESATLKAKLRDLEEQIFTHTRQVTELKEEISLKTALHSSSQSLVQSLRDQTHELNIQAREAVTRADSLEEELVEAQRMLSERTREGQTMRMLLDQSESGTEARLREMKERLDAAIEERDRVEDEANVSNRRMMREVEEARSKARDAHRALRIVEDEKEDLENRQRDWKKRRDDLEQAAARATKEVEELRSAMNGLREALDESERQVRELDAQKADLRRAGDEARERVEKLAKANKNLTGELKAAQSSVKNVKIPNRPGPGLESGVPSSRSSIDSASARSPAPKERVLSTTTSRSETPTTIAGLSQSTVDYVYLKNVLLQFLEQKDKGHQRQLIPVLGMLLHFDQ</sequence>
<feature type="compositionally biased region" description="Polar residues" evidence="7">
    <location>
        <begin position="271"/>
        <end position="281"/>
    </location>
</feature>
<evidence type="ECO:0000256" key="4">
    <source>
        <dbReference type="ARBA" id="ARBA00023054"/>
    </source>
</evidence>
<comment type="subcellular location">
    <subcellularLocation>
        <location evidence="2">Cytoplasm</location>
    </subcellularLocation>
    <subcellularLocation>
        <location evidence="1">Endomembrane system</location>
        <topology evidence="1">Peripheral membrane protein</topology>
    </subcellularLocation>
</comment>
<feature type="compositionally biased region" description="Low complexity" evidence="7">
    <location>
        <begin position="20"/>
        <end position="32"/>
    </location>
</feature>
<dbReference type="PANTHER" id="PTHR23157:SF25">
    <property type="entry name" value="GRIP AND COILED-COIL DOMAIN-CONTAINING PROTEIN 1"/>
    <property type="match status" value="1"/>
</dbReference>
<feature type="compositionally biased region" description="Low complexity" evidence="7">
    <location>
        <begin position="1202"/>
        <end position="1212"/>
    </location>
</feature>
<evidence type="ECO:0000256" key="2">
    <source>
        <dbReference type="ARBA" id="ARBA00004496"/>
    </source>
</evidence>
<dbReference type="Gene3D" id="1.20.5.340">
    <property type="match status" value="1"/>
</dbReference>
<feature type="compositionally biased region" description="Basic and acidic residues" evidence="7">
    <location>
        <begin position="330"/>
        <end position="344"/>
    </location>
</feature>
<feature type="region of interest" description="Disordered" evidence="7">
    <location>
        <begin position="245"/>
        <end position="344"/>
    </location>
</feature>
<evidence type="ECO:0000256" key="1">
    <source>
        <dbReference type="ARBA" id="ARBA00004184"/>
    </source>
</evidence>
<keyword evidence="10" id="KW-1185">Reference proteome</keyword>
<evidence type="ECO:0000259" key="8">
    <source>
        <dbReference type="PROSITE" id="PS50913"/>
    </source>
</evidence>
<dbReference type="InterPro" id="IPR051952">
    <property type="entry name" value="Golgi-autophagy_related"/>
</dbReference>
<feature type="region of interest" description="Disordered" evidence="7">
    <location>
        <begin position="1152"/>
        <end position="1212"/>
    </location>
</feature>
<dbReference type="PROSITE" id="PS50913">
    <property type="entry name" value="GRIP"/>
    <property type="match status" value="1"/>
</dbReference>